<feature type="compositionally biased region" description="Basic and acidic residues" evidence="1">
    <location>
        <begin position="187"/>
        <end position="202"/>
    </location>
</feature>
<name>A0AAD6PBR9_9ROSI</name>
<dbReference type="AlphaFoldDB" id="A0AAD6PBR9"/>
<dbReference type="Proteomes" id="UP001162972">
    <property type="component" value="Chromosome 16"/>
</dbReference>
<gene>
    <name evidence="2" type="ORF">OIU84_024839</name>
</gene>
<protein>
    <submittedName>
        <fullName evidence="2">Uncharacterized protein</fullName>
    </submittedName>
</protein>
<accession>A0AAD6PBR9</accession>
<feature type="region of interest" description="Disordered" evidence="1">
    <location>
        <begin position="147"/>
        <end position="212"/>
    </location>
</feature>
<organism evidence="2 3">
    <name type="scientific">Salix udensis</name>
    <dbReference type="NCBI Taxonomy" id="889485"/>
    <lineage>
        <taxon>Eukaryota</taxon>
        <taxon>Viridiplantae</taxon>
        <taxon>Streptophyta</taxon>
        <taxon>Embryophyta</taxon>
        <taxon>Tracheophyta</taxon>
        <taxon>Spermatophyta</taxon>
        <taxon>Magnoliopsida</taxon>
        <taxon>eudicotyledons</taxon>
        <taxon>Gunneridae</taxon>
        <taxon>Pentapetalae</taxon>
        <taxon>rosids</taxon>
        <taxon>fabids</taxon>
        <taxon>Malpighiales</taxon>
        <taxon>Salicaceae</taxon>
        <taxon>Saliceae</taxon>
        <taxon>Salix</taxon>
    </lineage>
</organism>
<feature type="compositionally biased region" description="Basic and acidic residues" evidence="1">
    <location>
        <begin position="149"/>
        <end position="159"/>
    </location>
</feature>
<evidence type="ECO:0000313" key="3">
    <source>
        <dbReference type="Proteomes" id="UP001162972"/>
    </source>
</evidence>
<dbReference type="EMBL" id="JAPFFJ010000006">
    <property type="protein sequence ID" value="KAJ6423944.1"/>
    <property type="molecule type" value="Genomic_DNA"/>
</dbReference>
<proteinExistence type="predicted"/>
<evidence type="ECO:0000313" key="2">
    <source>
        <dbReference type="EMBL" id="KAJ6423944.1"/>
    </source>
</evidence>
<evidence type="ECO:0000256" key="1">
    <source>
        <dbReference type="SAM" id="MobiDB-lite"/>
    </source>
</evidence>
<comment type="caution">
    <text evidence="2">The sequence shown here is derived from an EMBL/GenBank/DDBJ whole genome shotgun (WGS) entry which is preliminary data.</text>
</comment>
<keyword evidence="3" id="KW-1185">Reference proteome</keyword>
<reference evidence="2 3" key="1">
    <citation type="journal article" date="2023" name="Int. J. Mol. Sci.">
        <title>De Novo Assembly and Annotation of 11 Diverse Shrub Willow (Salix) Genomes Reveals Novel Gene Organization in Sex-Linked Regions.</title>
        <authorList>
            <person name="Hyden B."/>
            <person name="Feng K."/>
            <person name="Yates T.B."/>
            <person name="Jawdy S."/>
            <person name="Cereghino C."/>
            <person name="Smart L.B."/>
            <person name="Muchero W."/>
        </authorList>
    </citation>
    <scope>NUCLEOTIDE SEQUENCE [LARGE SCALE GENOMIC DNA]</scope>
    <source>
        <tissue evidence="2">Shoot tip</tissue>
    </source>
</reference>
<sequence length="212" mass="23742">MEEMSLAKAINDEDNEMPAVLLTTTPAEDNEMTGVLSTTIPAEELDEMIKVIKEDDKFVVTRSRQQLCVSLEIEAESMPRKKKVKDNMGLELPSLNLASQIPIDDHKNILREQVAKENADADDVQEDERASGVVYESKDHCIEELITSKIKEENEKSSEIGESPGAEATTNEAAIDQKSPRSNIQKKSKEFQQQLKEREENMKGYGVSGKMI</sequence>